<dbReference type="EMBL" id="FNCG01000010">
    <property type="protein sequence ID" value="SDH49507.1"/>
    <property type="molecule type" value="Genomic_DNA"/>
</dbReference>
<dbReference type="GO" id="GO:0009279">
    <property type="term" value="C:cell outer membrane"/>
    <property type="evidence" value="ECO:0007669"/>
    <property type="project" value="UniProtKB-SubCell"/>
</dbReference>
<dbReference type="STRING" id="551996.SAMN05192573_11052"/>
<accession>A0A1G8CVD8</accession>
<dbReference type="AlphaFoldDB" id="A0A1G8CVD8"/>
<comment type="subcellular location">
    <subcellularLocation>
        <location evidence="1">Cell outer membrane</location>
    </subcellularLocation>
</comment>
<keyword evidence="3" id="KW-0998">Cell outer membrane</keyword>
<dbReference type="PROSITE" id="PS00018">
    <property type="entry name" value="EF_HAND_1"/>
    <property type="match status" value="1"/>
</dbReference>
<dbReference type="InterPro" id="IPR023996">
    <property type="entry name" value="TonB-dep_OMP_SusC/RagA"/>
</dbReference>
<dbReference type="InterPro" id="IPR018247">
    <property type="entry name" value="EF_Hand_1_Ca_BS"/>
</dbReference>
<dbReference type="NCBIfam" id="TIGR04056">
    <property type="entry name" value="OMP_RagA_SusC"/>
    <property type="match status" value="1"/>
</dbReference>
<reference evidence="6" key="1">
    <citation type="submission" date="2016-10" db="EMBL/GenBank/DDBJ databases">
        <authorList>
            <person name="Varghese N."/>
            <person name="Submissions S."/>
        </authorList>
    </citation>
    <scope>NUCLEOTIDE SEQUENCE [LARGE SCALE GENOMIC DNA]</scope>
    <source>
        <strain evidence="6">Gh-67</strain>
    </source>
</reference>
<evidence type="ECO:0000313" key="5">
    <source>
        <dbReference type="EMBL" id="SDH49507.1"/>
    </source>
</evidence>
<dbReference type="Proteomes" id="UP000199705">
    <property type="component" value="Unassembled WGS sequence"/>
</dbReference>
<proteinExistence type="predicted"/>
<dbReference type="InterPro" id="IPR000531">
    <property type="entry name" value="Beta-barrel_TonB"/>
</dbReference>
<dbReference type="Pfam" id="PF00593">
    <property type="entry name" value="TonB_dep_Rec_b-barrel"/>
    <property type="match status" value="1"/>
</dbReference>
<protein>
    <submittedName>
        <fullName evidence="5">TonB-linked outer membrane protein, SusC/RagA family</fullName>
    </submittedName>
</protein>
<dbReference type="SUPFAM" id="SSF56935">
    <property type="entry name" value="Porins"/>
    <property type="match status" value="1"/>
</dbReference>
<keyword evidence="6" id="KW-1185">Reference proteome</keyword>
<dbReference type="Gene3D" id="2.40.170.20">
    <property type="entry name" value="TonB-dependent receptor, beta-barrel domain"/>
    <property type="match status" value="1"/>
</dbReference>
<keyword evidence="2" id="KW-0472">Membrane</keyword>
<gene>
    <name evidence="5" type="ORF">SAMN05192573_11052</name>
</gene>
<organism evidence="5 6">
    <name type="scientific">Mucilaginibacter gossypii</name>
    <dbReference type="NCBI Taxonomy" id="551996"/>
    <lineage>
        <taxon>Bacteria</taxon>
        <taxon>Pseudomonadati</taxon>
        <taxon>Bacteroidota</taxon>
        <taxon>Sphingobacteriia</taxon>
        <taxon>Sphingobacteriales</taxon>
        <taxon>Sphingobacteriaceae</taxon>
        <taxon>Mucilaginibacter</taxon>
    </lineage>
</organism>
<evidence type="ECO:0000256" key="3">
    <source>
        <dbReference type="ARBA" id="ARBA00023237"/>
    </source>
</evidence>
<sequence length="722" mass="81119">MRKEAFANDGLTVSSTPGDPGFAPDITLWDTDRYTDLKKLLTGNTAHATDAQATVSGGTANTQFLIGGGYHRETTVYPGDFADARASLHFNINHTSTDKRFSLLFSGMYANDNNRLPRYDLTRYINLPPNIRLYDSSGKLAWEDAGILYSTLGNNDILNPLSLLQEKYKSVNANLLGNLLLSYKIVPNLVFRASMGYNTFRSDESTTRPTAAIDPNSGELPSAGFAASDNQSWIIEPQLEYTRVTGKDRLSILLGNTYQDKTGSISAMYGSNYNSDLLLNSIAAAPVITASNDFVQYRYTAFFGRINYQLHDKYILNISARRDGSSRFASENRWANFGAVGAAWLFSSEPAVKRLLPFLSFGKLRGSYGQTGNDQIGDYKFLNLWSNTTNTYNGLPGLYPKALYNPDYHWEINQKLEGALELGFLNDAVLFSAAYYHNRSSNQLISYSLPTQTGFFNVVRNFPGLVSNTGWEMTLTTHNFHQKNFTWTTAFNITLPKNKLLAFPGLSTSSYASRYVIGQSLNLINALKHTGVDPQTGVYTYEDKNKDGQLTTDDYQVQGNLDPKFYGGVQNNLSYGAFELSFFFEFRKQTGLSYLNQLAFYPPGWIYNQPDLVLNRWQQPGNVAPVQQYTAGYTNAYIAISQLRNSDGIYMDASFIRLKNVALSYHLPESWLRRYHVRNCRIYLQAQNLLTITNYKGSDPETQNFYILPPLRSIVGGIQFNF</sequence>
<evidence type="ECO:0000256" key="1">
    <source>
        <dbReference type="ARBA" id="ARBA00004442"/>
    </source>
</evidence>
<evidence type="ECO:0000313" key="6">
    <source>
        <dbReference type="Proteomes" id="UP000199705"/>
    </source>
</evidence>
<dbReference type="InterPro" id="IPR036942">
    <property type="entry name" value="Beta-barrel_TonB_sf"/>
</dbReference>
<name>A0A1G8CVD8_9SPHI</name>
<evidence type="ECO:0000256" key="2">
    <source>
        <dbReference type="ARBA" id="ARBA00023136"/>
    </source>
</evidence>
<feature type="domain" description="TonB-dependent receptor-like beta-barrel" evidence="4">
    <location>
        <begin position="240"/>
        <end position="689"/>
    </location>
</feature>
<evidence type="ECO:0000259" key="4">
    <source>
        <dbReference type="Pfam" id="PF00593"/>
    </source>
</evidence>